<reference evidence="2 3" key="1">
    <citation type="submission" date="2023-08" db="EMBL/GenBank/DDBJ databases">
        <title>A Necator americanus chromosomal reference genome.</title>
        <authorList>
            <person name="Ilik V."/>
            <person name="Petrzelkova K.J."/>
            <person name="Pardy F."/>
            <person name="Fuh T."/>
            <person name="Niatou-Singa F.S."/>
            <person name="Gouil Q."/>
            <person name="Baker L."/>
            <person name="Ritchie M.E."/>
            <person name="Jex A.R."/>
            <person name="Gazzola D."/>
            <person name="Li H."/>
            <person name="Toshio Fujiwara R."/>
            <person name="Zhan B."/>
            <person name="Aroian R.V."/>
            <person name="Pafco B."/>
            <person name="Schwarz E.M."/>
        </authorList>
    </citation>
    <scope>NUCLEOTIDE SEQUENCE [LARGE SCALE GENOMIC DNA]</scope>
    <source>
        <strain evidence="2 3">Aroian</strain>
        <tissue evidence="2">Whole animal</tissue>
    </source>
</reference>
<proteinExistence type="predicted"/>
<keyword evidence="1" id="KW-1133">Transmembrane helix</keyword>
<feature type="transmembrane region" description="Helical" evidence="1">
    <location>
        <begin position="12"/>
        <end position="34"/>
    </location>
</feature>
<accession>A0ABR1CKL1</accession>
<dbReference type="EMBL" id="JAVFWL010000002">
    <property type="protein sequence ID" value="KAK6738924.1"/>
    <property type="molecule type" value="Genomic_DNA"/>
</dbReference>
<keyword evidence="1" id="KW-0472">Membrane</keyword>
<sequence>MALIDNNEHVSILFSLSALVASSLLLIASLYHLYMLEIMRRKNNIARVRDAFEKTKKALRCARWSAVEIAVLATQAGMTLEEIEEEYKKDASSRAQVLMSILGSRTNYFVRKFVQCYPSRFLRSGYKLEQQFLKKTEQKVDQIRTAISG</sequence>
<protein>
    <submittedName>
        <fullName evidence="2">Uncharacterized protein</fullName>
    </submittedName>
</protein>
<keyword evidence="1" id="KW-0812">Transmembrane</keyword>
<gene>
    <name evidence="2" type="primary">Necator_chrII.g8596</name>
    <name evidence="2" type="ORF">RB195_020801</name>
</gene>
<comment type="caution">
    <text evidence="2">The sequence shown here is derived from an EMBL/GenBank/DDBJ whole genome shotgun (WGS) entry which is preliminary data.</text>
</comment>
<evidence type="ECO:0000256" key="1">
    <source>
        <dbReference type="SAM" id="Phobius"/>
    </source>
</evidence>
<name>A0ABR1CKL1_NECAM</name>
<organism evidence="2 3">
    <name type="scientific">Necator americanus</name>
    <name type="common">Human hookworm</name>
    <dbReference type="NCBI Taxonomy" id="51031"/>
    <lineage>
        <taxon>Eukaryota</taxon>
        <taxon>Metazoa</taxon>
        <taxon>Ecdysozoa</taxon>
        <taxon>Nematoda</taxon>
        <taxon>Chromadorea</taxon>
        <taxon>Rhabditida</taxon>
        <taxon>Rhabditina</taxon>
        <taxon>Rhabditomorpha</taxon>
        <taxon>Strongyloidea</taxon>
        <taxon>Ancylostomatidae</taxon>
        <taxon>Bunostominae</taxon>
        <taxon>Necator</taxon>
    </lineage>
</organism>
<dbReference type="Proteomes" id="UP001303046">
    <property type="component" value="Unassembled WGS sequence"/>
</dbReference>
<keyword evidence="3" id="KW-1185">Reference proteome</keyword>
<evidence type="ECO:0000313" key="2">
    <source>
        <dbReference type="EMBL" id="KAK6738924.1"/>
    </source>
</evidence>
<evidence type="ECO:0000313" key="3">
    <source>
        <dbReference type="Proteomes" id="UP001303046"/>
    </source>
</evidence>